<evidence type="ECO:0000313" key="12">
    <source>
        <dbReference type="Proteomes" id="UP000197025"/>
    </source>
</evidence>
<name>A0A212RKM6_9CHLR</name>
<feature type="domain" description="GS catalytic" evidence="10">
    <location>
        <begin position="110"/>
        <end position="448"/>
    </location>
</feature>
<keyword evidence="12" id="KW-1185">Reference proteome</keyword>
<evidence type="ECO:0000256" key="3">
    <source>
        <dbReference type="ARBA" id="ARBA00022598"/>
    </source>
</evidence>
<dbReference type="PROSITE" id="PS00181">
    <property type="entry name" value="GLNA_ATP"/>
    <property type="match status" value="1"/>
</dbReference>
<dbReference type="OrthoDB" id="9807095at2"/>
<keyword evidence="4" id="KW-0547">Nucleotide-binding</keyword>
<comment type="similarity">
    <text evidence="2 7 8">Belongs to the glutamine synthetase family.</text>
</comment>
<dbReference type="GO" id="GO:0006542">
    <property type="term" value="P:glutamine biosynthetic process"/>
    <property type="evidence" value="ECO:0007669"/>
    <property type="project" value="InterPro"/>
</dbReference>
<dbReference type="GO" id="GO:0004356">
    <property type="term" value="F:glutamine synthetase activity"/>
    <property type="evidence" value="ECO:0007669"/>
    <property type="project" value="InterPro"/>
</dbReference>
<dbReference type="PROSITE" id="PS51986">
    <property type="entry name" value="GS_BETA_GRASP"/>
    <property type="match status" value="1"/>
</dbReference>
<organism evidence="11 12">
    <name type="scientific">Thermoflexus hugenholtzii JAD2</name>
    <dbReference type="NCBI Taxonomy" id="877466"/>
    <lineage>
        <taxon>Bacteria</taxon>
        <taxon>Bacillati</taxon>
        <taxon>Chloroflexota</taxon>
        <taxon>Thermoflexia</taxon>
        <taxon>Thermoflexales</taxon>
        <taxon>Thermoflexaceae</taxon>
        <taxon>Thermoflexus</taxon>
    </lineage>
</organism>
<dbReference type="PANTHER" id="PTHR43785">
    <property type="entry name" value="GAMMA-GLUTAMYLPUTRESCINE SYNTHETASE"/>
    <property type="match status" value="1"/>
</dbReference>
<gene>
    <name evidence="11" type="ORF">SAMN02746019_00016690</name>
</gene>
<dbReference type="InterPro" id="IPR008146">
    <property type="entry name" value="Gln_synth_cat_dom"/>
</dbReference>
<dbReference type="PANTHER" id="PTHR43785:SF12">
    <property type="entry name" value="TYPE-1 GLUTAMINE SYNTHETASE 2"/>
    <property type="match status" value="1"/>
</dbReference>
<dbReference type="InParanoid" id="A0A212RKM6"/>
<keyword evidence="3" id="KW-0436">Ligase</keyword>
<dbReference type="EMBL" id="FYEK01000066">
    <property type="protein sequence ID" value="SNB72864.1"/>
    <property type="molecule type" value="Genomic_DNA"/>
</dbReference>
<reference evidence="12" key="1">
    <citation type="submission" date="2017-06" db="EMBL/GenBank/DDBJ databases">
        <authorList>
            <person name="Varghese N."/>
            <person name="Submissions S."/>
        </authorList>
    </citation>
    <scope>NUCLEOTIDE SEQUENCE [LARGE SCALE GENOMIC DNA]</scope>
    <source>
        <strain evidence="12">JAD2</strain>
    </source>
</reference>
<accession>A0A212RKM6</accession>
<dbReference type="FunCoup" id="A0A212RKM6">
    <property type="interactions" value="373"/>
</dbReference>
<evidence type="ECO:0000256" key="8">
    <source>
        <dbReference type="RuleBase" id="RU000384"/>
    </source>
</evidence>
<protein>
    <submittedName>
        <fullName evidence="11">Glutamine synthetase</fullName>
    </submittedName>
</protein>
<evidence type="ECO:0000256" key="1">
    <source>
        <dbReference type="ARBA" id="ARBA00001946"/>
    </source>
</evidence>
<dbReference type="SMART" id="SM01230">
    <property type="entry name" value="Gln-synt_C"/>
    <property type="match status" value="1"/>
</dbReference>
<dbReference type="Proteomes" id="UP000197025">
    <property type="component" value="Unassembled WGS sequence"/>
</dbReference>
<sequence length="448" mass="49783">MHSPAVDPNRVLEEARQAGVRFVILRFTDILGAPKGVTIPLEDLPEAIETGKWFDGSAIEGFARVAESDLYLKPDLSTFTILPWTRGQGTTAHVICWVVNRRGERFAGDPRAVLARVMERAARMGYTYVVSPELEFYLFRAEGERFAPAPHDEIGYFDLATDLAYRVRCEMVETLRALGIPAGPGHHEISPGQHEIDFQPADALRMADYLVTARLVIKHIAQAHGLHATFMPKPLEGRAGSGMHTHQSLLRREDGGNAFADPEDDYGLSPLAKAFLAGQIAHARGMCAVLCPLVNSYKRLLGGFEAPPYVSWARINRSALIRIPAIKPGRYQSTRIELRSIDPACNPYLAFAAMLAAGLDGIERRLPLPPPVEEELFPMEAAELEARGIQRLPATLGEALEALEADEVIQEALGPLAAERFLEAKRLEWEAYCRHVSAWEIERYFHVY</sequence>
<evidence type="ECO:0000256" key="4">
    <source>
        <dbReference type="ARBA" id="ARBA00022741"/>
    </source>
</evidence>
<evidence type="ECO:0000259" key="10">
    <source>
        <dbReference type="PROSITE" id="PS51987"/>
    </source>
</evidence>
<feature type="domain" description="GS beta-grasp" evidence="9">
    <location>
        <begin position="18"/>
        <end position="103"/>
    </location>
</feature>
<comment type="cofactor">
    <cofactor evidence="1">
        <name>Mg(2+)</name>
        <dbReference type="ChEBI" id="CHEBI:18420"/>
    </cofactor>
</comment>
<dbReference type="SUPFAM" id="SSF54368">
    <property type="entry name" value="Glutamine synthetase, N-terminal domain"/>
    <property type="match status" value="1"/>
</dbReference>
<dbReference type="Pfam" id="PF03951">
    <property type="entry name" value="Gln-synt_N"/>
    <property type="match status" value="1"/>
</dbReference>
<evidence type="ECO:0000256" key="5">
    <source>
        <dbReference type="ARBA" id="ARBA00022840"/>
    </source>
</evidence>
<evidence type="ECO:0000256" key="2">
    <source>
        <dbReference type="ARBA" id="ARBA00009897"/>
    </source>
</evidence>
<dbReference type="InterPro" id="IPR036651">
    <property type="entry name" value="Gln_synt_N_sf"/>
</dbReference>
<evidence type="ECO:0000256" key="7">
    <source>
        <dbReference type="PROSITE-ProRule" id="PRU01330"/>
    </source>
</evidence>
<dbReference type="RefSeq" id="WP_088572108.1">
    <property type="nucleotide sequence ID" value="NZ_FYEK01000066.1"/>
</dbReference>
<evidence type="ECO:0000259" key="9">
    <source>
        <dbReference type="PROSITE" id="PS51986"/>
    </source>
</evidence>
<dbReference type="AlphaFoldDB" id="A0A212RKM6"/>
<dbReference type="InterPro" id="IPR008147">
    <property type="entry name" value="Gln_synt_N"/>
</dbReference>
<keyword evidence="6" id="KW-0460">Magnesium</keyword>
<dbReference type="PROSITE" id="PS51987">
    <property type="entry name" value="GS_CATALYTIC"/>
    <property type="match status" value="1"/>
</dbReference>
<dbReference type="Gene3D" id="3.30.590.10">
    <property type="entry name" value="Glutamine synthetase/guanido kinase, catalytic domain"/>
    <property type="match status" value="1"/>
</dbReference>
<keyword evidence="5" id="KW-0067">ATP-binding</keyword>
<evidence type="ECO:0000313" key="11">
    <source>
        <dbReference type="EMBL" id="SNB72864.1"/>
    </source>
</evidence>
<dbReference type="SUPFAM" id="SSF55931">
    <property type="entry name" value="Glutamine synthetase/guanido kinase"/>
    <property type="match status" value="1"/>
</dbReference>
<dbReference type="Pfam" id="PF00120">
    <property type="entry name" value="Gln-synt_C"/>
    <property type="match status" value="1"/>
</dbReference>
<evidence type="ECO:0000256" key="6">
    <source>
        <dbReference type="ARBA" id="ARBA00022842"/>
    </source>
</evidence>
<dbReference type="InterPro" id="IPR027303">
    <property type="entry name" value="Gln_synth_gly_rich_site"/>
</dbReference>
<dbReference type="GO" id="GO:0005524">
    <property type="term" value="F:ATP binding"/>
    <property type="evidence" value="ECO:0007669"/>
    <property type="project" value="UniProtKB-KW"/>
</dbReference>
<dbReference type="InterPro" id="IPR014746">
    <property type="entry name" value="Gln_synth/guanido_kin_cat_dom"/>
</dbReference>
<dbReference type="Gene3D" id="3.10.20.70">
    <property type="entry name" value="Glutamine synthetase, N-terminal domain"/>
    <property type="match status" value="1"/>
</dbReference>
<proteinExistence type="inferred from homology"/>